<evidence type="ECO:0000313" key="7">
    <source>
        <dbReference type="EMBL" id="OGM64691.1"/>
    </source>
</evidence>
<dbReference type="Proteomes" id="UP000177082">
    <property type="component" value="Unassembled WGS sequence"/>
</dbReference>
<dbReference type="STRING" id="1802519.A2961_01415"/>
<keyword evidence="4" id="KW-0406">Ion transport</keyword>
<keyword evidence="6" id="KW-0066">ATP synthesis</keyword>
<keyword evidence="5" id="KW-0472">Membrane</keyword>
<dbReference type="Pfam" id="PF00213">
    <property type="entry name" value="OSCP"/>
    <property type="match status" value="1"/>
</dbReference>
<accession>A0A1F8BKT3</accession>
<dbReference type="PRINTS" id="PR00125">
    <property type="entry name" value="ATPASEDELTA"/>
</dbReference>
<protein>
    <submittedName>
        <fullName evidence="7">Uncharacterized protein</fullName>
    </submittedName>
</protein>
<keyword evidence="3" id="KW-0375">Hydrogen ion transport</keyword>
<comment type="subcellular location">
    <subcellularLocation>
        <location evidence="1">Membrane</location>
    </subcellularLocation>
</comment>
<organism evidence="7 8">
    <name type="scientific">Candidatus Woesebacteria bacterium RIFCSPLOWO2_01_FULL_39_21</name>
    <dbReference type="NCBI Taxonomy" id="1802519"/>
    <lineage>
        <taxon>Bacteria</taxon>
        <taxon>Candidatus Woeseibacteriota</taxon>
    </lineage>
</organism>
<dbReference type="GO" id="GO:0016020">
    <property type="term" value="C:membrane"/>
    <property type="evidence" value="ECO:0007669"/>
    <property type="project" value="UniProtKB-SubCell"/>
</dbReference>
<proteinExistence type="predicted"/>
<comment type="caution">
    <text evidence="7">The sequence shown here is derived from an EMBL/GenBank/DDBJ whole genome shotgun (WGS) entry which is preliminary data.</text>
</comment>
<name>A0A1F8BKT3_9BACT</name>
<keyword evidence="2" id="KW-0813">Transport</keyword>
<dbReference type="GO" id="GO:0046933">
    <property type="term" value="F:proton-transporting ATP synthase activity, rotational mechanism"/>
    <property type="evidence" value="ECO:0007669"/>
    <property type="project" value="InterPro"/>
</dbReference>
<evidence type="ECO:0000256" key="1">
    <source>
        <dbReference type="ARBA" id="ARBA00004370"/>
    </source>
</evidence>
<reference evidence="7 8" key="1">
    <citation type="journal article" date="2016" name="Nat. Commun.">
        <title>Thousands of microbial genomes shed light on interconnected biogeochemical processes in an aquifer system.</title>
        <authorList>
            <person name="Anantharaman K."/>
            <person name="Brown C.T."/>
            <person name="Hug L.A."/>
            <person name="Sharon I."/>
            <person name="Castelle C.J."/>
            <person name="Probst A.J."/>
            <person name="Thomas B.C."/>
            <person name="Singh A."/>
            <person name="Wilkins M.J."/>
            <person name="Karaoz U."/>
            <person name="Brodie E.L."/>
            <person name="Williams K.H."/>
            <person name="Hubbard S.S."/>
            <person name="Banfield J.F."/>
        </authorList>
    </citation>
    <scope>NUCLEOTIDE SEQUENCE [LARGE SCALE GENOMIC DNA]</scope>
</reference>
<gene>
    <name evidence="7" type="ORF">A2961_01415</name>
</gene>
<dbReference type="EMBL" id="MGHF01000004">
    <property type="protein sequence ID" value="OGM64691.1"/>
    <property type="molecule type" value="Genomic_DNA"/>
</dbReference>
<evidence type="ECO:0000256" key="3">
    <source>
        <dbReference type="ARBA" id="ARBA00022781"/>
    </source>
</evidence>
<evidence type="ECO:0000256" key="4">
    <source>
        <dbReference type="ARBA" id="ARBA00023065"/>
    </source>
</evidence>
<evidence type="ECO:0000256" key="2">
    <source>
        <dbReference type="ARBA" id="ARBA00022448"/>
    </source>
</evidence>
<evidence type="ECO:0000256" key="5">
    <source>
        <dbReference type="ARBA" id="ARBA00023136"/>
    </source>
</evidence>
<evidence type="ECO:0000313" key="8">
    <source>
        <dbReference type="Proteomes" id="UP000177082"/>
    </source>
</evidence>
<dbReference type="AlphaFoldDB" id="A0A1F8BKT3"/>
<evidence type="ECO:0000256" key="6">
    <source>
        <dbReference type="ARBA" id="ARBA00023310"/>
    </source>
</evidence>
<sequence>MRTKVIVVTPLKLSGKDFDLLKKKVKSYLESVSLLGEETVFEEEVDPTILGGFKVKIGSVVLDLSLSGKIDKEIYGRN</sequence>
<dbReference type="InterPro" id="IPR000711">
    <property type="entry name" value="ATPase_OSCP/dsu"/>
</dbReference>